<dbReference type="PANTHER" id="PTHR18964">
    <property type="entry name" value="ROK (REPRESSOR, ORF, KINASE) FAMILY"/>
    <property type="match status" value="1"/>
</dbReference>
<dbReference type="PANTHER" id="PTHR18964:SF149">
    <property type="entry name" value="BIFUNCTIONAL UDP-N-ACETYLGLUCOSAMINE 2-EPIMERASE_N-ACETYLMANNOSAMINE KINASE"/>
    <property type="match status" value="1"/>
</dbReference>
<dbReference type="RefSeq" id="WP_101288740.1">
    <property type="nucleotide sequence ID" value="NZ_FOUQ01000005.1"/>
</dbReference>
<dbReference type="Pfam" id="PF00480">
    <property type="entry name" value="ROK"/>
    <property type="match status" value="1"/>
</dbReference>
<evidence type="ECO:0000313" key="2">
    <source>
        <dbReference type="EMBL" id="PKR89430.1"/>
    </source>
</evidence>
<dbReference type="Proteomes" id="UP000233491">
    <property type="component" value="Unassembled WGS sequence"/>
</dbReference>
<proteinExistence type="inferred from homology"/>
<dbReference type="InterPro" id="IPR036390">
    <property type="entry name" value="WH_DNA-bd_sf"/>
</dbReference>
<comment type="similarity">
    <text evidence="1">Belongs to the ROK (NagC/XylR) family.</text>
</comment>
<evidence type="ECO:0000256" key="1">
    <source>
        <dbReference type="ARBA" id="ARBA00006479"/>
    </source>
</evidence>
<accession>A0A1I4TBP6</accession>
<protein>
    <submittedName>
        <fullName evidence="2">Transcriptional regulator</fullName>
    </submittedName>
</protein>
<dbReference type="InterPro" id="IPR043129">
    <property type="entry name" value="ATPase_NBD"/>
</dbReference>
<keyword evidence="3" id="KW-1185">Reference proteome</keyword>
<evidence type="ECO:0000313" key="3">
    <source>
        <dbReference type="Proteomes" id="UP000233491"/>
    </source>
</evidence>
<sequence length="402" mass="40567">MIQDDTATPVLRQISVRAVMDVLLNSGATSRAALAKITGLSKQTMSEVIRVLESGGFVRVKGVTSGTVGRAAVIYEVDPSAGYVIGAELGATSLRLSLANIVGDILASAEAPSGDLAGTALVSALGRLSSELIAEAGIDRQKVRVAAVAMPGVVEPVSGRLSLSPNLEGLGDVDVRTLLSAELGCPVVIENDINAAVIGESWVGCAVGVDEVAFVSLGTGIGLGALTGGRLIRGASGAAGEIGFLPIGADPAAADSLERGALESTIGGRGIRERYRALGGDRARSPADIFAAALQGEDAAAVTAARDAARTAALAMVAVHALLEPRKVVVGGIVGCLPGVVDWIRAELPRVSRRSIAVEVSSLGARAALTGAVALALNQAHNLLFSPADLPMPLRLPAAVHG</sequence>
<dbReference type="EMBL" id="PJNW01000005">
    <property type="protein sequence ID" value="PKR89430.1"/>
    <property type="molecule type" value="Genomic_DNA"/>
</dbReference>
<dbReference type="SUPFAM" id="SSF46785">
    <property type="entry name" value="Winged helix' DNA-binding domain"/>
    <property type="match status" value="1"/>
</dbReference>
<reference evidence="2 3" key="1">
    <citation type="submission" date="2017-12" db="EMBL/GenBank/DDBJ databases">
        <title>Anaerobic carbon monoxide metabolism by Pleomorphomonas carboxyditropha sp. nov., a new mesophilic hydrogenogenic carboxidotroph.</title>
        <authorList>
            <person name="Esquivel-Elizondo S."/>
            <person name="Krajmalnik-Brown R."/>
        </authorList>
    </citation>
    <scope>NUCLEOTIDE SEQUENCE [LARGE SCALE GENOMIC DNA]</scope>
    <source>
        <strain evidence="2 3">R5-392</strain>
    </source>
</reference>
<dbReference type="SUPFAM" id="SSF53067">
    <property type="entry name" value="Actin-like ATPase domain"/>
    <property type="match status" value="1"/>
</dbReference>
<dbReference type="Gene3D" id="1.10.10.10">
    <property type="entry name" value="Winged helix-like DNA-binding domain superfamily/Winged helix DNA-binding domain"/>
    <property type="match status" value="1"/>
</dbReference>
<dbReference type="OrthoDB" id="37575at2"/>
<name>A0A1I4TBP6_9HYPH</name>
<dbReference type="Gene3D" id="3.30.420.40">
    <property type="match status" value="2"/>
</dbReference>
<comment type="caution">
    <text evidence="2">The sequence shown here is derived from an EMBL/GenBank/DDBJ whole genome shotgun (WGS) entry which is preliminary data.</text>
</comment>
<organism evidence="2 3">
    <name type="scientific">Pleomorphomonas diazotrophica</name>
    <dbReference type="NCBI Taxonomy" id="1166257"/>
    <lineage>
        <taxon>Bacteria</taxon>
        <taxon>Pseudomonadati</taxon>
        <taxon>Pseudomonadota</taxon>
        <taxon>Alphaproteobacteria</taxon>
        <taxon>Hyphomicrobiales</taxon>
        <taxon>Pleomorphomonadaceae</taxon>
        <taxon>Pleomorphomonas</taxon>
    </lineage>
</organism>
<gene>
    <name evidence="2" type="ORF">CXZ10_08590</name>
</gene>
<dbReference type="InterPro" id="IPR000600">
    <property type="entry name" value="ROK"/>
</dbReference>
<dbReference type="AlphaFoldDB" id="A0A1I4TBP6"/>
<dbReference type="InterPro" id="IPR036388">
    <property type="entry name" value="WH-like_DNA-bd_sf"/>
</dbReference>